<keyword evidence="6 7" id="KW-0414">Isoprene biosynthesis</keyword>
<sequence length="233" mass="26334">MGKNCAIILAAGKGKRMGTGINKQFLLMNNKPILYYTLKVFSECDDIHDIILVAAENEVEYCIKEIVNENNFTKVSKVVAGGNERHDSVLNGLKAIEECEIVLIHDGARPFVDSRILKDGIMFARIHGACACGVVPKDTIKIRDNFNLSKGTLNRRELFMVQTPQCFKYELILECHEKIAYEDIVITDDTMVVEKFNNSVYLYDGSYDNIKITTPEDLIIGEKILFSKYGCNY</sequence>
<comment type="similarity">
    <text evidence="3 7">Belongs to the IspD/TarI cytidylyltransferase family. IspD subfamily.</text>
</comment>
<evidence type="ECO:0000313" key="8">
    <source>
        <dbReference type="EMBL" id="KYH35167.1"/>
    </source>
</evidence>
<dbReference type="PANTHER" id="PTHR32125">
    <property type="entry name" value="2-C-METHYL-D-ERYTHRITOL 4-PHOSPHATE CYTIDYLYLTRANSFERASE, CHLOROPLASTIC"/>
    <property type="match status" value="1"/>
</dbReference>
<dbReference type="InterPro" id="IPR034683">
    <property type="entry name" value="IspD/TarI"/>
</dbReference>
<comment type="caution">
    <text evidence="8">The sequence shown here is derived from an EMBL/GenBank/DDBJ whole genome shotgun (WGS) entry which is preliminary data.</text>
</comment>
<proteinExistence type="inferred from homology"/>
<protein>
    <recommendedName>
        <fullName evidence="7">2-C-methyl-D-erythritol 4-phosphate cytidylyltransferase</fullName>
        <ecNumber evidence="7">2.7.7.60</ecNumber>
    </recommendedName>
    <alternativeName>
        <fullName evidence="7">4-diphosphocytidyl-2C-methyl-D-erythritol synthase</fullName>
    </alternativeName>
    <alternativeName>
        <fullName evidence="7">MEP cytidylyltransferase</fullName>
        <shortName evidence="7">MCT</shortName>
    </alternativeName>
</protein>
<dbReference type="SUPFAM" id="SSF53448">
    <property type="entry name" value="Nucleotide-diphospho-sugar transferases"/>
    <property type="match status" value="1"/>
</dbReference>
<feature type="site" description="Positions MEP for the nucleophilic attack" evidence="7">
    <location>
        <position position="211"/>
    </location>
</feature>
<dbReference type="RefSeq" id="WP_066822944.1">
    <property type="nucleotide sequence ID" value="NZ_LTBA01000005.1"/>
</dbReference>
<evidence type="ECO:0000256" key="5">
    <source>
        <dbReference type="ARBA" id="ARBA00022695"/>
    </source>
</evidence>
<dbReference type="Pfam" id="PF01128">
    <property type="entry name" value="IspD"/>
    <property type="match status" value="1"/>
</dbReference>
<keyword evidence="5 7" id="KW-0548">Nucleotidyltransferase</keyword>
<dbReference type="EC" id="2.7.7.60" evidence="7"/>
<comment type="catalytic activity">
    <reaction evidence="1 7">
        <text>2-C-methyl-D-erythritol 4-phosphate + CTP + H(+) = 4-CDP-2-C-methyl-D-erythritol + diphosphate</text>
        <dbReference type="Rhea" id="RHEA:13429"/>
        <dbReference type="ChEBI" id="CHEBI:15378"/>
        <dbReference type="ChEBI" id="CHEBI:33019"/>
        <dbReference type="ChEBI" id="CHEBI:37563"/>
        <dbReference type="ChEBI" id="CHEBI:57823"/>
        <dbReference type="ChEBI" id="CHEBI:58262"/>
        <dbReference type="EC" id="2.7.7.60"/>
    </reaction>
</comment>
<feature type="site" description="Transition state stabilizer" evidence="7">
    <location>
        <position position="23"/>
    </location>
</feature>
<dbReference type="EMBL" id="LTBA01000005">
    <property type="protein sequence ID" value="KYH35167.1"/>
    <property type="molecule type" value="Genomic_DNA"/>
</dbReference>
<dbReference type="STRING" id="1121338.CLTEP_07910"/>
<dbReference type="CDD" id="cd02516">
    <property type="entry name" value="CDP-ME_synthetase"/>
    <property type="match status" value="1"/>
</dbReference>
<dbReference type="Gene3D" id="3.90.550.10">
    <property type="entry name" value="Spore Coat Polysaccharide Biosynthesis Protein SpsA, Chain A"/>
    <property type="match status" value="1"/>
</dbReference>
<feature type="site" description="Transition state stabilizer" evidence="7">
    <location>
        <position position="16"/>
    </location>
</feature>
<dbReference type="FunFam" id="3.90.550.10:FF:000003">
    <property type="entry name" value="2-C-methyl-D-erythritol 4-phosphate cytidylyltransferase"/>
    <property type="match status" value="1"/>
</dbReference>
<keyword evidence="9" id="KW-1185">Reference proteome</keyword>
<dbReference type="GO" id="GO:0050518">
    <property type="term" value="F:2-C-methyl-D-erythritol 4-phosphate cytidylyltransferase activity"/>
    <property type="evidence" value="ECO:0007669"/>
    <property type="project" value="UniProtKB-UniRule"/>
</dbReference>
<dbReference type="OrthoDB" id="9806837at2"/>
<dbReference type="GO" id="GO:0019288">
    <property type="term" value="P:isopentenyl diphosphate biosynthetic process, methylerythritol 4-phosphate pathway"/>
    <property type="evidence" value="ECO:0007669"/>
    <property type="project" value="UniProtKB-UniRule"/>
</dbReference>
<dbReference type="InterPro" id="IPR018294">
    <property type="entry name" value="ISPD_synthase_CS"/>
</dbReference>
<evidence type="ECO:0000256" key="4">
    <source>
        <dbReference type="ARBA" id="ARBA00022679"/>
    </source>
</evidence>
<evidence type="ECO:0000256" key="1">
    <source>
        <dbReference type="ARBA" id="ARBA00001282"/>
    </source>
</evidence>
<evidence type="ECO:0000256" key="7">
    <source>
        <dbReference type="HAMAP-Rule" id="MF_00108"/>
    </source>
</evidence>
<dbReference type="AlphaFoldDB" id="A0A151B692"/>
<dbReference type="PANTHER" id="PTHR32125:SF4">
    <property type="entry name" value="2-C-METHYL-D-ERYTHRITOL 4-PHOSPHATE CYTIDYLYLTRANSFERASE, CHLOROPLASTIC"/>
    <property type="match status" value="1"/>
</dbReference>
<dbReference type="Proteomes" id="UP000075531">
    <property type="component" value="Unassembled WGS sequence"/>
</dbReference>
<dbReference type="InterPro" id="IPR029044">
    <property type="entry name" value="Nucleotide-diphossugar_trans"/>
</dbReference>
<dbReference type="UniPathway" id="UPA00056">
    <property type="reaction ID" value="UER00093"/>
</dbReference>
<dbReference type="PATRIC" id="fig|1121338.3.peg.810"/>
<reference evidence="8 9" key="1">
    <citation type="submission" date="2016-02" db="EMBL/GenBank/DDBJ databases">
        <title>Genome sequence of Clostridium tepidiprofundi DSM 19306.</title>
        <authorList>
            <person name="Poehlein A."/>
            <person name="Daniel R."/>
        </authorList>
    </citation>
    <scope>NUCLEOTIDE SEQUENCE [LARGE SCALE GENOMIC DNA]</scope>
    <source>
        <strain evidence="8 9">DSM 19306</strain>
    </source>
</reference>
<dbReference type="PROSITE" id="PS01295">
    <property type="entry name" value="ISPD"/>
    <property type="match status" value="1"/>
</dbReference>
<keyword evidence="4 7" id="KW-0808">Transferase</keyword>
<evidence type="ECO:0000256" key="6">
    <source>
        <dbReference type="ARBA" id="ARBA00023229"/>
    </source>
</evidence>
<dbReference type="InterPro" id="IPR001228">
    <property type="entry name" value="IspD"/>
</dbReference>
<feature type="site" description="Positions MEP for the nucleophilic attack" evidence="7">
    <location>
        <position position="155"/>
    </location>
</feature>
<organism evidence="8 9">
    <name type="scientific">Clostridium tepidiprofundi DSM 19306</name>
    <dbReference type="NCBI Taxonomy" id="1121338"/>
    <lineage>
        <taxon>Bacteria</taxon>
        <taxon>Bacillati</taxon>
        <taxon>Bacillota</taxon>
        <taxon>Clostridia</taxon>
        <taxon>Eubacteriales</taxon>
        <taxon>Clostridiaceae</taxon>
        <taxon>Clostridium</taxon>
    </lineage>
</organism>
<evidence type="ECO:0000313" key="9">
    <source>
        <dbReference type="Proteomes" id="UP000075531"/>
    </source>
</evidence>
<name>A0A151B692_9CLOT</name>
<evidence type="ECO:0000256" key="3">
    <source>
        <dbReference type="ARBA" id="ARBA00009789"/>
    </source>
</evidence>
<dbReference type="HAMAP" id="MF_00108">
    <property type="entry name" value="IspD"/>
    <property type="match status" value="1"/>
</dbReference>
<dbReference type="InterPro" id="IPR050088">
    <property type="entry name" value="IspD/TarI_cytidylyltransf_bact"/>
</dbReference>
<comment type="pathway">
    <text evidence="2 7">Isoprenoid biosynthesis; isopentenyl diphosphate biosynthesis via DXP pathway; isopentenyl diphosphate from 1-deoxy-D-xylulose 5-phosphate: step 2/6.</text>
</comment>
<accession>A0A151B692</accession>
<gene>
    <name evidence="7 8" type="primary">ispD</name>
    <name evidence="8" type="ORF">CLTEP_07910</name>
</gene>
<dbReference type="NCBIfam" id="TIGR00453">
    <property type="entry name" value="ispD"/>
    <property type="match status" value="1"/>
</dbReference>
<comment type="function">
    <text evidence="7">Catalyzes the formation of 4-diphosphocytidyl-2-C-methyl-D-erythritol from CTP and 2-C-methyl-D-erythritol 4-phosphate (MEP).</text>
</comment>
<evidence type="ECO:0000256" key="2">
    <source>
        <dbReference type="ARBA" id="ARBA00004787"/>
    </source>
</evidence>